<dbReference type="PANTHER" id="PTHR42700:SF1">
    <property type="entry name" value="SULFATE ADENYLYLTRANSFERASE"/>
    <property type="match status" value="1"/>
</dbReference>
<keyword evidence="3 6" id="KW-0808">Transferase</keyword>
<dbReference type="SUPFAM" id="SSF52540">
    <property type="entry name" value="P-loop containing nucleoside triphosphate hydrolases"/>
    <property type="match status" value="1"/>
</dbReference>
<dbReference type="GO" id="GO:0005737">
    <property type="term" value="C:cytoplasm"/>
    <property type="evidence" value="ECO:0007669"/>
    <property type="project" value="TreeGrafter"/>
</dbReference>
<evidence type="ECO:0000256" key="6">
    <source>
        <dbReference type="RuleBase" id="RU004347"/>
    </source>
</evidence>
<evidence type="ECO:0000256" key="5">
    <source>
        <dbReference type="ARBA" id="ARBA00022840"/>
    </source>
</evidence>
<dbReference type="EC" id="2.7.1.25" evidence="2 6"/>
<evidence type="ECO:0000256" key="2">
    <source>
        <dbReference type="ARBA" id="ARBA00012121"/>
    </source>
</evidence>
<dbReference type="GO" id="GO:0005524">
    <property type="term" value="F:ATP binding"/>
    <property type="evidence" value="ECO:0007669"/>
    <property type="project" value="UniProtKB-KW"/>
</dbReference>
<keyword evidence="5 6" id="KW-0067">ATP-binding</keyword>
<organism evidence="8 9">
    <name type="scientific">Simplicispira metamorpha</name>
    <dbReference type="NCBI Taxonomy" id="80881"/>
    <lineage>
        <taxon>Bacteria</taxon>
        <taxon>Pseudomonadati</taxon>
        <taxon>Pseudomonadota</taxon>
        <taxon>Betaproteobacteria</taxon>
        <taxon>Burkholderiales</taxon>
        <taxon>Comamonadaceae</taxon>
        <taxon>Simplicispira</taxon>
    </lineage>
</organism>
<evidence type="ECO:0000313" key="8">
    <source>
        <dbReference type="EMBL" id="TCP10874.1"/>
    </source>
</evidence>
<evidence type="ECO:0000313" key="9">
    <source>
        <dbReference type="Proteomes" id="UP000295182"/>
    </source>
</evidence>
<sequence length="234" mass="25530">MTQTIGSPKVPKNGDSFKSARYKRFLASLGLVLADATNHTQHCKVLWYSTNFMTPQSTVTTWWLTGLPGAGKTTLAQALAHALRQRGKPVCVIDGDELRAGLCQDLGFDDASRAENVRRAAHMARLLNDNAIHAVVAMVSPAADARAAAYATVGLQRCKEIFVSTPLQVCEQRDPKGLYMRARANPLAQMTGVQAYYEKPLEPWLSIDTSATNVSLAVTQMLACCNTHPHPLHE</sequence>
<dbReference type="InterPro" id="IPR050512">
    <property type="entry name" value="Sulf_AdTrans/APS_kinase"/>
</dbReference>
<dbReference type="GO" id="GO:0019379">
    <property type="term" value="P:sulfate assimilation, phosphoadenylyl sulfate reduction by phosphoadenylyl-sulfate reductase (thioredoxin)"/>
    <property type="evidence" value="ECO:0007669"/>
    <property type="project" value="TreeGrafter"/>
</dbReference>
<dbReference type="AlphaFoldDB" id="A0A4R2MTV0"/>
<dbReference type="GO" id="GO:0070814">
    <property type="term" value="P:hydrogen sulfide biosynthetic process"/>
    <property type="evidence" value="ECO:0007669"/>
    <property type="project" value="UniProtKB-UniPathway"/>
</dbReference>
<reference evidence="8 9" key="1">
    <citation type="submission" date="2019-03" db="EMBL/GenBank/DDBJ databases">
        <title>Genomic Encyclopedia of Type Strains, Phase IV (KMG-IV): sequencing the most valuable type-strain genomes for metagenomic binning, comparative biology and taxonomic classification.</title>
        <authorList>
            <person name="Goeker M."/>
        </authorList>
    </citation>
    <scope>NUCLEOTIDE SEQUENCE [LARGE SCALE GENOMIC DNA]</scope>
    <source>
        <strain evidence="8 9">DSM 1837</strain>
    </source>
</reference>
<dbReference type="GO" id="GO:0004020">
    <property type="term" value="F:adenylylsulfate kinase activity"/>
    <property type="evidence" value="ECO:0007669"/>
    <property type="project" value="UniProtKB-EC"/>
</dbReference>
<dbReference type="Gene3D" id="3.40.50.300">
    <property type="entry name" value="P-loop containing nucleotide triphosphate hydrolases"/>
    <property type="match status" value="1"/>
</dbReference>
<keyword evidence="9" id="KW-1185">Reference proteome</keyword>
<dbReference type="Pfam" id="PF01583">
    <property type="entry name" value="APS_kinase"/>
    <property type="match status" value="1"/>
</dbReference>
<dbReference type="UniPathway" id="UPA00140">
    <property type="reaction ID" value="UER00205"/>
</dbReference>
<comment type="function">
    <text evidence="6">Catalyzes the synthesis of activated sulfate.</text>
</comment>
<proteinExistence type="inferred from homology"/>
<dbReference type="InterPro" id="IPR027417">
    <property type="entry name" value="P-loop_NTPase"/>
</dbReference>
<dbReference type="GO" id="GO:0010134">
    <property type="term" value="P:sulfate assimilation via adenylyl sulfate reduction"/>
    <property type="evidence" value="ECO:0007669"/>
    <property type="project" value="TreeGrafter"/>
</dbReference>
<keyword evidence="4 6" id="KW-0547">Nucleotide-binding</keyword>
<comment type="caution">
    <text evidence="8">The sequence shown here is derived from an EMBL/GenBank/DDBJ whole genome shotgun (WGS) entry which is preliminary data.</text>
</comment>
<dbReference type="InterPro" id="IPR059117">
    <property type="entry name" value="APS_kinase_dom"/>
</dbReference>
<evidence type="ECO:0000256" key="1">
    <source>
        <dbReference type="ARBA" id="ARBA00001823"/>
    </source>
</evidence>
<evidence type="ECO:0000259" key="7">
    <source>
        <dbReference type="Pfam" id="PF01583"/>
    </source>
</evidence>
<dbReference type="CDD" id="cd02027">
    <property type="entry name" value="APSK"/>
    <property type="match status" value="1"/>
</dbReference>
<dbReference type="NCBIfam" id="NF003013">
    <property type="entry name" value="PRK03846.1"/>
    <property type="match status" value="1"/>
</dbReference>
<dbReference type="GO" id="GO:0004781">
    <property type="term" value="F:sulfate adenylyltransferase (ATP) activity"/>
    <property type="evidence" value="ECO:0007669"/>
    <property type="project" value="TreeGrafter"/>
</dbReference>
<gene>
    <name evidence="8" type="ORF">EV674_15310</name>
</gene>
<comment type="catalytic activity">
    <reaction evidence="1 6">
        <text>adenosine 5'-phosphosulfate + ATP = 3'-phosphoadenylyl sulfate + ADP + H(+)</text>
        <dbReference type="Rhea" id="RHEA:24152"/>
        <dbReference type="ChEBI" id="CHEBI:15378"/>
        <dbReference type="ChEBI" id="CHEBI:30616"/>
        <dbReference type="ChEBI" id="CHEBI:58243"/>
        <dbReference type="ChEBI" id="CHEBI:58339"/>
        <dbReference type="ChEBI" id="CHEBI:456216"/>
        <dbReference type="EC" id="2.7.1.25"/>
    </reaction>
</comment>
<comment type="similarity">
    <text evidence="6">Belongs to the APS kinase family.</text>
</comment>
<dbReference type="NCBIfam" id="TIGR00455">
    <property type="entry name" value="apsK"/>
    <property type="match status" value="1"/>
</dbReference>
<dbReference type="Proteomes" id="UP000295182">
    <property type="component" value="Unassembled WGS sequence"/>
</dbReference>
<protein>
    <recommendedName>
        <fullName evidence="2 6">Adenylyl-sulfate kinase</fullName>
        <ecNumber evidence="2 6">2.7.1.25</ecNumber>
    </recommendedName>
</protein>
<feature type="domain" description="APS kinase" evidence="7">
    <location>
        <begin position="61"/>
        <end position="207"/>
    </location>
</feature>
<evidence type="ECO:0000256" key="3">
    <source>
        <dbReference type="ARBA" id="ARBA00022679"/>
    </source>
</evidence>
<dbReference type="InterPro" id="IPR002891">
    <property type="entry name" value="APS"/>
</dbReference>
<keyword evidence="6 8" id="KW-0418">Kinase</keyword>
<dbReference type="EMBL" id="SLXH01000053">
    <property type="protein sequence ID" value="TCP10874.1"/>
    <property type="molecule type" value="Genomic_DNA"/>
</dbReference>
<evidence type="ECO:0000256" key="4">
    <source>
        <dbReference type="ARBA" id="ARBA00022741"/>
    </source>
</evidence>
<comment type="pathway">
    <text evidence="6">Sulfur metabolism; hydrogen sulfide biosynthesis; sulfite from sulfate: step 2/3.</text>
</comment>
<dbReference type="PANTHER" id="PTHR42700">
    <property type="entry name" value="SULFATE ADENYLYLTRANSFERASE"/>
    <property type="match status" value="1"/>
</dbReference>
<name>A0A4R2MTV0_9BURK</name>
<accession>A0A4R2MTV0</accession>